<feature type="domain" description="Asparagine synthetase" evidence="1">
    <location>
        <begin position="4"/>
        <end position="66"/>
    </location>
</feature>
<accession>A0A381SW60</accession>
<dbReference type="Gene3D" id="3.40.50.620">
    <property type="entry name" value="HUPs"/>
    <property type="match status" value="1"/>
</dbReference>
<dbReference type="CDD" id="cd01990">
    <property type="entry name" value="LarE-like"/>
    <property type="match status" value="1"/>
</dbReference>
<dbReference type="NCBIfam" id="TIGR00268">
    <property type="entry name" value="ATP-dependent sacrificial sulfur transferase LarE"/>
    <property type="match status" value="1"/>
</dbReference>
<dbReference type="PANTHER" id="PTHR43169:SF2">
    <property type="entry name" value="NAD_GMP SYNTHASE DOMAIN-CONTAINING PROTEIN"/>
    <property type="match status" value="1"/>
</dbReference>
<dbReference type="PIRSF" id="PIRSF006661">
    <property type="entry name" value="PP-lp_UCP006661"/>
    <property type="match status" value="1"/>
</dbReference>
<dbReference type="PANTHER" id="PTHR43169">
    <property type="entry name" value="EXSB FAMILY PROTEIN"/>
    <property type="match status" value="1"/>
</dbReference>
<dbReference type="InterPro" id="IPR052188">
    <property type="entry name" value="Ni-pincer_cofactor_biosynth"/>
</dbReference>
<proteinExistence type="predicted"/>
<dbReference type="GO" id="GO:0006529">
    <property type="term" value="P:asparagine biosynthetic process"/>
    <property type="evidence" value="ECO:0007669"/>
    <property type="project" value="InterPro"/>
</dbReference>
<protein>
    <recommendedName>
        <fullName evidence="1">Asparagine synthetase domain-containing protein</fullName>
    </recommendedName>
</protein>
<evidence type="ECO:0000313" key="2">
    <source>
        <dbReference type="EMBL" id="SVA08196.1"/>
    </source>
</evidence>
<dbReference type="GO" id="GO:0016783">
    <property type="term" value="F:sulfurtransferase activity"/>
    <property type="evidence" value="ECO:0007669"/>
    <property type="project" value="InterPro"/>
</dbReference>
<evidence type="ECO:0000259" key="1">
    <source>
        <dbReference type="Pfam" id="PF00733"/>
    </source>
</evidence>
<dbReference type="AlphaFoldDB" id="A0A381SW60"/>
<dbReference type="Pfam" id="PF00733">
    <property type="entry name" value="Asn_synthase"/>
    <property type="match status" value="1"/>
</dbReference>
<dbReference type="InterPro" id="IPR005232">
    <property type="entry name" value="LarE"/>
</dbReference>
<sequence>MGRVVVAFSGGIDSSLVAHVAATELGENALIATSGSASLKRSDLSLTKHLADRWKLNHRVITTDELSNTEYRANPTNRCFYCKTSLYTALQEIAETEHYDYILNGTNIDDLGDHRPGLQAASDFSIRSPLVETDFCKSDIRMLAEYLGLENAQKPQAACLSSRFPYGSHITQERLAQVEAAEDVLADLGFTQYRVRHHEEVARIEIVAQEMPRAIEAAEIIDERVRTCGYRFVSLDLGGFRSGALNEGVIPTVQIHEPG</sequence>
<dbReference type="InterPro" id="IPR014729">
    <property type="entry name" value="Rossmann-like_a/b/a_fold"/>
</dbReference>
<reference evidence="2" key="1">
    <citation type="submission" date="2018-05" db="EMBL/GenBank/DDBJ databases">
        <authorList>
            <person name="Lanie J.A."/>
            <person name="Ng W.-L."/>
            <person name="Kazmierczak K.M."/>
            <person name="Andrzejewski T.M."/>
            <person name="Davidsen T.M."/>
            <person name="Wayne K.J."/>
            <person name="Tettelin H."/>
            <person name="Glass J.I."/>
            <person name="Rusch D."/>
            <person name="Podicherti R."/>
            <person name="Tsui H.-C.T."/>
            <person name="Winkler M.E."/>
        </authorList>
    </citation>
    <scope>NUCLEOTIDE SEQUENCE</scope>
</reference>
<dbReference type="InterPro" id="IPR001962">
    <property type="entry name" value="Asn_synthase"/>
</dbReference>
<dbReference type="GO" id="GO:0004066">
    <property type="term" value="F:asparagine synthase (glutamine-hydrolyzing) activity"/>
    <property type="evidence" value="ECO:0007669"/>
    <property type="project" value="InterPro"/>
</dbReference>
<name>A0A381SW60_9ZZZZ</name>
<dbReference type="EMBL" id="UINC01003656">
    <property type="protein sequence ID" value="SVA08196.1"/>
    <property type="molecule type" value="Genomic_DNA"/>
</dbReference>
<gene>
    <name evidence="2" type="ORF">METZ01_LOCUS61050</name>
</gene>
<organism evidence="2">
    <name type="scientific">marine metagenome</name>
    <dbReference type="NCBI Taxonomy" id="408172"/>
    <lineage>
        <taxon>unclassified sequences</taxon>
        <taxon>metagenomes</taxon>
        <taxon>ecological metagenomes</taxon>
    </lineage>
</organism>
<dbReference type="SUPFAM" id="SSF52402">
    <property type="entry name" value="Adenine nucleotide alpha hydrolases-like"/>
    <property type="match status" value="1"/>
</dbReference>